<dbReference type="Pfam" id="PF17293">
    <property type="entry name" value="Arm-DNA-bind_5"/>
    <property type="match status" value="1"/>
</dbReference>
<dbReference type="InterPro" id="IPR050090">
    <property type="entry name" value="Tyrosine_recombinase_XerCD"/>
</dbReference>
<dbReference type="Pfam" id="PF00589">
    <property type="entry name" value="Phage_integrase"/>
    <property type="match status" value="1"/>
</dbReference>
<sequence length="456" mass="53367">MRTSKTFSIQFWMDTKKSKKSEGLIYARINVDQKRLSISLKRKLAIKQWDSKNQKHLGASQTAKEFNRYLDLSKSKLFRCYQELRDNGEEVTSKAIKNLFLNEESNGYTLHELINYHSIKIENTHAIGSIRNFKVTEGYIARFLKKKRIDDISLSKLNFEFLCDFENFLNAYYPKGHPKAMSHNTVTKHIQRLRKIVTLAYNLEWIKDDPFRRWKSTFDKVDREFLSDSELARLATHHFKIDRLDRVRDLFVFSSYTGIAFVDIRNLTNQNVWIGDDNGNKWITTTRQKTNCKVKIPLLFRAEKILNKYDGHPVTEISETLLPKITNEKANLYLKEIAAEVGIQKNLTFHMARHTFATTVALSNGMPIETVSKILGHTKITTTQIYARVMDHKIKSDMDAVQKRLNEKARKFEEESELKNLREKIVEAEKTKYANLTKEQLIEKLNEVLNEKSDTN</sequence>
<evidence type="ECO:0000256" key="4">
    <source>
        <dbReference type="SAM" id="Coils"/>
    </source>
</evidence>
<dbReference type="Gene3D" id="1.10.150.130">
    <property type="match status" value="1"/>
</dbReference>
<keyword evidence="3" id="KW-0233">DNA recombination</keyword>
<accession>A0ABV5FCP8</accession>
<dbReference type="PROSITE" id="PS51898">
    <property type="entry name" value="TYR_RECOMBINASE"/>
    <property type="match status" value="1"/>
</dbReference>
<dbReference type="InterPro" id="IPR002104">
    <property type="entry name" value="Integrase_catalytic"/>
</dbReference>
<dbReference type="Gene3D" id="1.10.443.10">
    <property type="entry name" value="Intergrase catalytic core"/>
    <property type="match status" value="1"/>
</dbReference>
<dbReference type="InterPro" id="IPR013762">
    <property type="entry name" value="Integrase-like_cat_sf"/>
</dbReference>
<evidence type="ECO:0000313" key="6">
    <source>
        <dbReference type="EMBL" id="MFB9057139.1"/>
    </source>
</evidence>
<keyword evidence="7" id="KW-1185">Reference proteome</keyword>
<organism evidence="6 7">
    <name type="scientific">Mariniflexile ostreae</name>
    <dbReference type="NCBI Taxonomy" id="1520892"/>
    <lineage>
        <taxon>Bacteria</taxon>
        <taxon>Pseudomonadati</taxon>
        <taxon>Bacteroidota</taxon>
        <taxon>Flavobacteriia</taxon>
        <taxon>Flavobacteriales</taxon>
        <taxon>Flavobacteriaceae</taxon>
        <taxon>Mariniflexile</taxon>
    </lineage>
</organism>
<comment type="similarity">
    <text evidence="1">Belongs to the 'phage' integrase family.</text>
</comment>
<dbReference type="SUPFAM" id="SSF56349">
    <property type="entry name" value="DNA breaking-rejoining enzymes"/>
    <property type="match status" value="1"/>
</dbReference>
<dbReference type="InterPro" id="IPR011010">
    <property type="entry name" value="DNA_brk_join_enz"/>
</dbReference>
<proteinExistence type="inferred from homology"/>
<evidence type="ECO:0000256" key="2">
    <source>
        <dbReference type="ARBA" id="ARBA00023125"/>
    </source>
</evidence>
<name>A0ABV5FCP8_9FLAO</name>
<dbReference type="PANTHER" id="PTHR30349:SF64">
    <property type="entry name" value="PROPHAGE INTEGRASE INTD-RELATED"/>
    <property type="match status" value="1"/>
</dbReference>
<evidence type="ECO:0000256" key="3">
    <source>
        <dbReference type="ARBA" id="ARBA00023172"/>
    </source>
</evidence>
<feature type="domain" description="Tyr recombinase" evidence="5">
    <location>
        <begin position="221"/>
        <end position="399"/>
    </location>
</feature>
<dbReference type="RefSeq" id="WP_379861360.1">
    <property type="nucleotide sequence ID" value="NZ_JBHMFC010000045.1"/>
</dbReference>
<keyword evidence="4" id="KW-0175">Coiled coil</keyword>
<dbReference type="InterPro" id="IPR035386">
    <property type="entry name" value="Arm-DNA-bind_5"/>
</dbReference>
<dbReference type="Pfam" id="PF13102">
    <property type="entry name" value="Phage_int_SAM_5"/>
    <property type="match status" value="1"/>
</dbReference>
<dbReference type="Proteomes" id="UP001589585">
    <property type="component" value="Unassembled WGS sequence"/>
</dbReference>
<keyword evidence="2" id="KW-0238">DNA-binding</keyword>
<dbReference type="InterPro" id="IPR025269">
    <property type="entry name" value="SAM-like_dom"/>
</dbReference>
<dbReference type="CDD" id="cd01185">
    <property type="entry name" value="INTN1_C_like"/>
    <property type="match status" value="1"/>
</dbReference>
<feature type="coiled-coil region" evidence="4">
    <location>
        <begin position="395"/>
        <end position="431"/>
    </location>
</feature>
<protein>
    <submittedName>
        <fullName evidence="6">Tyrosine-type recombinase/integrase</fullName>
    </submittedName>
</protein>
<reference evidence="6 7" key="1">
    <citation type="submission" date="2024-09" db="EMBL/GenBank/DDBJ databases">
        <authorList>
            <person name="Sun Q."/>
            <person name="Mori K."/>
        </authorList>
    </citation>
    <scope>NUCLEOTIDE SEQUENCE [LARGE SCALE GENOMIC DNA]</scope>
    <source>
        <strain evidence="6 7">CECT 8622</strain>
    </source>
</reference>
<dbReference type="EMBL" id="JBHMFC010000045">
    <property type="protein sequence ID" value="MFB9057139.1"/>
    <property type="molecule type" value="Genomic_DNA"/>
</dbReference>
<evidence type="ECO:0000259" key="5">
    <source>
        <dbReference type="PROSITE" id="PS51898"/>
    </source>
</evidence>
<dbReference type="PANTHER" id="PTHR30349">
    <property type="entry name" value="PHAGE INTEGRASE-RELATED"/>
    <property type="match status" value="1"/>
</dbReference>
<comment type="caution">
    <text evidence="6">The sequence shown here is derived from an EMBL/GenBank/DDBJ whole genome shotgun (WGS) entry which is preliminary data.</text>
</comment>
<evidence type="ECO:0000313" key="7">
    <source>
        <dbReference type="Proteomes" id="UP001589585"/>
    </source>
</evidence>
<dbReference type="InterPro" id="IPR010998">
    <property type="entry name" value="Integrase_recombinase_N"/>
</dbReference>
<evidence type="ECO:0000256" key="1">
    <source>
        <dbReference type="ARBA" id="ARBA00008857"/>
    </source>
</evidence>
<gene>
    <name evidence="6" type="ORF">ACFFU9_10330</name>
</gene>